<dbReference type="AlphaFoldDB" id="A0AAV1AX58"/>
<dbReference type="Proteomes" id="UP001157006">
    <property type="component" value="Chromosome 5"/>
</dbReference>
<gene>
    <name evidence="1" type="ORF">VFH_V137600</name>
</gene>
<protein>
    <submittedName>
        <fullName evidence="1">Uncharacterized protein</fullName>
    </submittedName>
</protein>
<keyword evidence="2" id="KW-1185">Reference proteome</keyword>
<proteinExistence type="predicted"/>
<evidence type="ECO:0000313" key="2">
    <source>
        <dbReference type="Proteomes" id="UP001157006"/>
    </source>
</evidence>
<evidence type="ECO:0000313" key="1">
    <source>
        <dbReference type="EMBL" id="CAI8614601.1"/>
    </source>
</evidence>
<sequence length="108" mass="11747">MQEIQTSSTSLIGIRDTLLPFNLLSSPVDQMTLLEKSLARKEKSLASSRGTLKSTKASLLIAQGELQSLQIENDSLTQWLADCMISNLGGGENLVRGQRVTNPPHPLD</sequence>
<name>A0AAV1AX58_VICFA</name>
<organism evidence="1 2">
    <name type="scientific">Vicia faba</name>
    <name type="common">Broad bean</name>
    <name type="synonym">Faba vulgaris</name>
    <dbReference type="NCBI Taxonomy" id="3906"/>
    <lineage>
        <taxon>Eukaryota</taxon>
        <taxon>Viridiplantae</taxon>
        <taxon>Streptophyta</taxon>
        <taxon>Embryophyta</taxon>
        <taxon>Tracheophyta</taxon>
        <taxon>Spermatophyta</taxon>
        <taxon>Magnoliopsida</taxon>
        <taxon>eudicotyledons</taxon>
        <taxon>Gunneridae</taxon>
        <taxon>Pentapetalae</taxon>
        <taxon>rosids</taxon>
        <taxon>fabids</taxon>
        <taxon>Fabales</taxon>
        <taxon>Fabaceae</taxon>
        <taxon>Papilionoideae</taxon>
        <taxon>50 kb inversion clade</taxon>
        <taxon>NPAAA clade</taxon>
        <taxon>Hologalegina</taxon>
        <taxon>IRL clade</taxon>
        <taxon>Fabeae</taxon>
        <taxon>Vicia</taxon>
    </lineage>
</organism>
<reference evidence="1 2" key="1">
    <citation type="submission" date="2023-01" db="EMBL/GenBank/DDBJ databases">
        <authorList>
            <person name="Kreplak J."/>
        </authorList>
    </citation>
    <scope>NUCLEOTIDE SEQUENCE [LARGE SCALE GENOMIC DNA]</scope>
</reference>
<accession>A0AAV1AX58</accession>
<dbReference type="EMBL" id="OX451740">
    <property type="protein sequence ID" value="CAI8614601.1"/>
    <property type="molecule type" value="Genomic_DNA"/>
</dbReference>